<evidence type="ECO:0008006" key="4">
    <source>
        <dbReference type="Google" id="ProtNLM"/>
    </source>
</evidence>
<proteinExistence type="predicted"/>
<dbReference type="PROSITE" id="PS51257">
    <property type="entry name" value="PROKAR_LIPOPROTEIN"/>
    <property type="match status" value="1"/>
</dbReference>
<dbReference type="Proteomes" id="UP001589783">
    <property type="component" value="Unassembled WGS sequence"/>
</dbReference>
<sequence>MRRSVLVSFLMAVAVLLTGCTLNAGSKFADEYERYLDGRDDVIAYQVRGHNDLPGQGSADTRVDLADGLTDAQIAKAVGELAGHPSQRSIAHHNLAVYFDTPNASGRPARVAVFVRTGDDPLQDTSARALTERIGQVRAFAATDPGLTELSAYISELRAQTDGDPFVSADALTAYLETEPPGVRRLTAATGRVGSLGAVSFDAGDSVAALRPMRELLATLPPGLIPLRWWANSEMPVDTAEFEVDLPTGTDPAVLAGLEQRAAALGVPLRALIAR</sequence>
<reference evidence="2 3" key="1">
    <citation type="submission" date="2024-09" db="EMBL/GenBank/DDBJ databases">
        <authorList>
            <person name="Sun Q."/>
            <person name="Mori K."/>
        </authorList>
    </citation>
    <scope>NUCLEOTIDE SEQUENCE [LARGE SCALE GENOMIC DNA]</scope>
    <source>
        <strain evidence="2 3">CCM 7957</strain>
    </source>
</reference>
<gene>
    <name evidence="2" type="ORF">ACFFJD_11100</name>
</gene>
<accession>A0ABV6H932</accession>
<keyword evidence="3" id="KW-1185">Reference proteome</keyword>
<feature type="chain" id="PRO_5046830399" description="Lipoprotein" evidence="1">
    <location>
        <begin position="25"/>
        <end position="275"/>
    </location>
</feature>
<evidence type="ECO:0000313" key="3">
    <source>
        <dbReference type="Proteomes" id="UP001589783"/>
    </source>
</evidence>
<evidence type="ECO:0000313" key="2">
    <source>
        <dbReference type="EMBL" id="MFC0315394.1"/>
    </source>
</evidence>
<comment type="caution">
    <text evidence="2">The sequence shown here is derived from an EMBL/GenBank/DDBJ whole genome shotgun (WGS) entry which is preliminary data.</text>
</comment>
<keyword evidence="1" id="KW-0732">Signal</keyword>
<dbReference type="RefSeq" id="WP_382364046.1">
    <property type="nucleotide sequence ID" value="NZ_JBHLWV010000020.1"/>
</dbReference>
<evidence type="ECO:0000256" key="1">
    <source>
        <dbReference type="SAM" id="SignalP"/>
    </source>
</evidence>
<feature type="signal peptide" evidence="1">
    <location>
        <begin position="1"/>
        <end position="24"/>
    </location>
</feature>
<protein>
    <recommendedName>
        <fullName evidence="4">Lipoprotein</fullName>
    </recommendedName>
</protein>
<name>A0ABV6H932_9ACTN</name>
<organism evidence="2 3">
    <name type="scientific">Gordonia phosphorivorans</name>
    <dbReference type="NCBI Taxonomy" id="1056982"/>
    <lineage>
        <taxon>Bacteria</taxon>
        <taxon>Bacillati</taxon>
        <taxon>Actinomycetota</taxon>
        <taxon>Actinomycetes</taxon>
        <taxon>Mycobacteriales</taxon>
        <taxon>Gordoniaceae</taxon>
        <taxon>Gordonia</taxon>
    </lineage>
</organism>
<dbReference type="EMBL" id="JBHLWV010000020">
    <property type="protein sequence ID" value="MFC0315394.1"/>
    <property type="molecule type" value="Genomic_DNA"/>
</dbReference>